<evidence type="ECO:0000313" key="1">
    <source>
        <dbReference type="EMBL" id="VDN96458.1"/>
    </source>
</evidence>
<dbReference type="AlphaFoldDB" id="A0A158QGR3"/>
<evidence type="ECO:0000313" key="3">
    <source>
        <dbReference type="WBParaSite" id="HNAJ_0000059901-mRNA-1"/>
    </source>
</evidence>
<protein>
    <submittedName>
        <fullName evidence="3">Acidic fibroblast growth factor intracellular-binding protein</fullName>
    </submittedName>
</protein>
<name>A0A158QGR3_RODNA</name>
<organism evidence="3">
    <name type="scientific">Rodentolepis nana</name>
    <name type="common">Dwarf tapeworm</name>
    <name type="synonym">Hymenolepis nana</name>
    <dbReference type="NCBI Taxonomy" id="102285"/>
    <lineage>
        <taxon>Eukaryota</taxon>
        <taxon>Metazoa</taxon>
        <taxon>Spiralia</taxon>
        <taxon>Lophotrochozoa</taxon>
        <taxon>Platyhelminthes</taxon>
        <taxon>Cestoda</taxon>
        <taxon>Eucestoda</taxon>
        <taxon>Cyclophyllidea</taxon>
        <taxon>Hymenolepididae</taxon>
        <taxon>Rodentolepis</taxon>
    </lineage>
</organism>
<dbReference type="EMBL" id="UZAE01000178">
    <property type="protein sequence ID" value="VDN96458.1"/>
    <property type="molecule type" value="Genomic_DNA"/>
</dbReference>
<proteinExistence type="predicted"/>
<reference evidence="1 2" key="2">
    <citation type="submission" date="2018-11" db="EMBL/GenBank/DDBJ databases">
        <authorList>
            <consortium name="Pathogen Informatics"/>
        </authorList>
    </citation>
    <scope>NUCLEOTIDE SEQUENCE [LARGE SCALE GENOMIC DNA]</scope>
</reference>
<gene>
    <name evidence="1" type="ORF">HNAJ_LOCUS599</name>
</gene>
<dbReference type="PANTHER" id="PTHR13223:SF2">
    <property type="entry name" value="ACIDIC FIBROBLAST GROWTH FACTOR INTRACELLULAR-BINDING PROTEIN"/>
    <property type="match status" value="1"/>
</dbReference>
<accession>A0A158QGR3</accession>
<dbReference type="GO" id="GO:0005634">
    <property type="term" value="C:nucleus"/>
    <property type="evidence" value="ECO:0007669"/>
    <property type="project" value="TreeGrafter"/>
</dbReference>
<keyword evidence="2" id="KW-1185">Reference proteome</keyword>
<dbReference type="WBParaSite" id="HNAJ_0000059901-mRNA-1">
    <property type="protein sequence ID" value="HNAJ_0000059901-mRNA-1"/>
    <property type="gene ID" value="HNAJ_0000059901"/>
</dbReference>
<reference evidence="3" key="1">
    <citation type="submission" date="2016-04" db="UniProtKB">
        <authorList>
            <consortium name="WormBaseParasite"/>
        </authorList>
    </citation>
    <scope>IDENTIFICATION</scope>
</reference>
<dbReference type="Proteomes" id="UP000278807">
    <property type="component" value="Unassembled WGS sequence"/>
</dbReference>
<evidence type="ECO:0000313" key="2">
    <source>
        <dbReference type="Proteomes" id="UP000278807"/>
    </source>
</evidence>
<dbReference type="PANTHER" id="PTHR13223">
    <property type="entry name" value="ACIDIC FIBROBLAST GROWTH FACTOR INTRACELLULAR BINDING PROTEIN"/>
    <property type="match status" value="1"/>
</dbReference>
<dbReference type="STRING" id="102285.A0A158QGR3"/>
<sequence length="346" mass="40222">MVSEIFDTISTSPFIFNEELFEFWIEGLSTDDAARKLHSQVEVEIFNLSLDLLISYVADQFAQFTLLESALARPDVFITYPSNCIVDWRLQRKLVERYYSLDDILCRELLGSKLSARFRRDLTDTAERCGLRLRSVKRQYDNLRRVARFVEDTPGHLCDIIRRSFCLPISLAESYSVMIFLSVNRFETSKRCFSGATFADFAYCAEQLMTYWTSSDSLESKLDSPIDLELDFEFCSELKVLKLIVEKQTYLERHKNFVLRQISSSVSDSCLHWIGLNFRVIEVVVSSQWTYQEFSSFLTSFDEALRILPPAKSSSFQRSWVRFFAPFKSICLRLFSLPINASTNNL</sequence>
<dbReference type="OrthoDB" id="16955at2759"/>
<dbReference type="Pfam" id="PF05427">
    <property type="entry name" value="FIBP"/>
    <property type="match status" value="1"/>
</dbReference>
<dbReference type="InterPro" id="IPR008614">
    <property type="entry name" value="FIBP"/>
</dbReference>